<feature type="domain" description="SET" evidence="2">
    <location>
        <begin position="107"/>
        <end position="239"/>
    </location>
</feature>
<dbReference type="PROSITE" id="PS50280">
    <property type="entry name" value="SET"/>
    <property type="match status" value="1"/>
</dbReference>
<gene>
    <name evidence="3" type="ORF">CDEB00056_LOCUS226</name>
</gene>
<protein>
    <recommendedName>
        <fullName evidence="2">SET domain-containing protein</fullName>
    </recommendedName>
</protein>
<name>A0A7S3PTW6_9STRA</name>
<evidence type="ECO:0000256" key="1">
    <source>
        <dbReference type="SAM" id="MobiDB-lite"/>
    </source>
</evidence>
<feature type="region of interest" description="Disordered" evidence="1">
    <location>
        <begin position="1"/>
        <end position="44"/>
    </location>
</feature>
<evidence type="ECO:0000313" key="3">
    <source>
        <dbReference type="EMBL" id="CAE0455385.1"/>
    </source>
</evidence>
<feature type="compositionally biased region" description="Polar residues" evidence="1">
    <location>
        <begin position="1"/>
        <end position="10"/>
    </location>
</feature>
<sequence>MAVRKITNTNKTKHAVVSSKRPPKVKSKRYEENSASKMNSNSIPEILPQRPQQKLKKTHHENGAATYKMQCWAHTKKGIRCCKLVSPREGEPVPIPYCDVHLKSGDGALKIAKHPIAGKCLVARFDLPAKYRVVFWGKRGPCPPCDKEDRAISFYPPDKVSGKNINIDGSKKTNNYNGVLNPGDTADMMQYAQCPGPNERQNMKSTFQYWGVRNGELGGSEFITSEKVPAGAQLCIWYGPGWWKERGIKRIDIGTEKYPAPLRAKIRNQTKKQVH</sequence>
<proteinExistence type="predicted"/>
<organism evidence="3">
    <name type="scientific">Chaetoceros debilis</name>
    <dbReference type="NCBI Taxonomy" id="122233"/>
    <lineage>
        <taxon>Eukaryota</taxon>
        <taxon>Sar</taxon>
        <taxon>Stramenopiles</taxon>
        <taxon>Ochrophyta</taxon>
        <taxon>Bacillariophyta</taxon>
        <taxon>Coscinodiscophyceae</taxon>
        <taxon>Chaetocerotophycidae</taxon>
        <taxon>Chaetocerotales</taxon>
        <taxon>Chaetocerotaceae</taxon>
        <taxon>Chaetoceros</taxon>
    </lineage>
</organism>
<accession>A0A7S3PTW6</accession>
<dbReference type="InterPro" id="IPR001214">
    <property type="entry name" value="SET_dom"/>
</dbReference>
<dbReference type="AlphaFoldDB" id="A0A7S3PTW6"/>
<dbReference type="EMBL" id="HBIO01000307">
    <property type="protein sequence ID" value="CAE0455385.1"/>
    <property type="molecule type" value="Transcribed_RNA"/>
</dbReference>
<reference evidence="3" key="1">
    <citation type="submission" date="2021-01" db="EMBL/GenBank/DDBJ databases">
        <authorList>
            <person name="Corre E."/>
            <person name="Pelletier E."/>
            <person name="Niang G."/>
            <person name="Scheremetjew M."/>
            <person name="Finn R."/>
            <person name="Kale V."/>
            <person name="Holt S."/>
            <person name="Cochrane G."/>
            <person name="Meng A."/>
            <person name="Brown T."/>
            <person name="Cohen L."/>
        </authorList>
    </citation>
    <scope>NUCLEOTIDE SEQUENCE</scope>
    <source>
        <strain evidence="3">MM31A-1</strain>
    </source>
</reference>
<evidence type="ECO:0000259" key="2">
    <source>
        <dbReference type="PROSITE" id="PS50280"/>
    </source>
</evidence>